<name>A0ABT2E4N7_9ENTR</name>
<feature type="domain" description="HTH iclR-type" evidence="4">
    <location>
        <begin position="1"/>
        <end position="63"/>
    </location>
</feature>
<keyword evidence="7" id="KW-1185">Reference proteome</keyword>
<dbReference type="SUPFAM" id="SSF55781">
    <property type="entry name" value="GAF domain-like"/>
    <property type="match status" value="1"/>
</dbReference>
<dbReference type="InterPro" id="IPR029016">
    <property type="entry name" value="GAF-like_dom_sf"/>
</dbReference>
<dbReference type="InterPro" id="IPR005471">
    <property type="entry name" value="Tscrpt_reg_IclR_N"/>
</dbReference>
<dbReference type="Pfam" id="PF01614">
    <property type="entry name" value="IclR_C"/>
    <property type="match status" value="1"/>
</dbReference>
<evidence type="ECO:0000256" key="1">
    <source>
        <dbReference type="ARBA" id="ARBA00023015"/>
    </source>
</evidence>
<accession>A0ABT2E4N7</accession>
<evidence type="ECO:0000259" key="4">
    <source>
        <dbReference type="PROSITE" id="PS51077"/>
    </source>
</evidence>
<dbReference type="RefSeq" id="WP_258989361.1">
    <property type="nucleotide sequence ID" value="NZ_JALIGE010000075.1"/>
</dbReference>
<dbReference type="Gene3D" id="1.10.10.10">
    <property type="entry name" value="Winged helix-like DNA-binding domain superfamily/Winged helix DNA-binding domain"/>
    <property type="match status" value="1"/>
</dbReference>
<comment type="caution">
    <text evidence="6">The sequence shown here is derived from an EMBL/GenBank/DDBJ whole genome shotgun (WGS) entry which is preliminary data.</text>
</comment>
<dbReference type="Pfam" id="PF09339">
    <property type="entry name" value="HTH_IclR"/>
    <property type="match status" value="1"/>
</dbReference>
<dbReference type="InterPro" id="IPR036388">
    <property type="entry name" value="WH-like_DNA-bd_sf"/>
</dbReference>
<dbReference type="PROSITE" id="PS51077">
    <property type="entry name" value="HTH_ICLR"/>
    <property type="match status" value="1"/>
</dbReference>
<keyword evidence="1" id="KW-0805">Transcription regulation</keyword>
<evidence type="ECO:0000259" key="5">
    <source>
        <dbReference type="PROSITE" id="PS51078"/>
    </source>
</evidence>
<dbReference type="SMART" id="SM00346">
    <property type="entry name" value="HTH_ICLR"/>
    <property type="match status" value="1"/>
</dbReference>
<keyword evidence="3" id="KW-0804">Transcription</keyword>
<protein>
    <submittedName>
        <fullName evidence="6">IclR family transcriptional regulator</fullName>
    </submittedName>
</protein>
<dbReference type="PANTHER" id="PTHR30136">
    <property type="entry name" value="HELIX-TURN-HELIX TRANSCRIPTIONAL REGULATOR, ICLR FAMILY"/>
    <property type="match status" value="1"/>
</dbReference>
<evidence type="ECO:0000256" key="2">
    <source>
        <dbReference type="ARBA" id="ARBA00023125"/>
    </source>
</evidence>
<dbReference type="InterPro" id="IPR036390">
    <property type="entry name" value="WH_DNA-bd_sf"/>
</dbReference>
<evidence type="ECO:0000313" key="6">
    <source>
        <dbReference type="EMBL" id="MCS2162829.1"/>
    </source>
</evidence>
<dbReference type="PANTHER" id="PTHR30136:SF35">
    <property type="entry name" value="HTH-TYPE TRANSCRIPTIONAL REGULATOR RV1719"/>
    <property type="match status" value="1"/>
</dbReference>
<proteinExistence type="predicted"/>
<evidence type="ECO:0000256" key="3">
    <source>
        <dbReference type="ARBA" id="ARBA00023163"/>
    </source>
</evidence>
<dbReference type="Proteomes" id="UP001205357">
    <property type="component" value="Unassembled WGS sequence"/>
</dbReference>
<organism evidence="6 7">
    <name type="scientific">Scandinavium hiltneri</name>
    <dbReference type="NCBI Taxonomy" id="2926519"/>
    <lineage>
        <taxon>Bacteria</taxon>
        <taxon>Pseudomonadati</taxon>
        <taxon>Pseudomonadota</taxon>
        <taxon>Gammaproteobacteria</taxon>
        <taxon>Enterobacterales</taxon>
        <taxon>Enterobacteriaceae</taxon>
        <taxon>Scandinavium</taxon>
    </lineage>
</organism>
<feature type="domain" description="IclR-ED" evidence="5">
    <location>
        <begin position="64"/>
        <end position="246"/>
    </location>
</feature>
<dbReference type="EMBL" id="JALIGE010000075">
    <property type="protein sequence ID" value="MCS2162829.1"/>
    <property type="molecule type" value="Genomic_DNA"/>
</dbReference>
<sequence>MSTLANARDVLQLIARLQRSVTVTDVTNELGLAKSSASRTLSSMAQYGFLERDLTTRAYRPGSVIMEASWQFRASHTASSLVEEELESLVGGSGYTGYLNVLDGTDVIVINMRTGTRTLQVYTPPGTRAPAWASAAGRALLATLPEDELATLLPGHFTQRLGNEPQSLEEVHIRITEIKKTGWALSRGEYVQGIAGISAAVCDPNSGQRYGFGLAIPREELSDELIACWGGAVRDAALRLGKLLGDPFWLSFPQY</sequence>
<dbReference type="InterPro" id="IPR050707">
    <property type="entry name" value="HTH_MetabolicPath_Reg"/>
</dbReference>
<gene>
    <name evidence="6" type="ORF">MUU47_17205</name>
</gene>
<dbReference type="PROSITE" id="PS51078">
    <property type="entry name" value="ICLR_ED"/>
    <property type="match status" value="1"/>
</dbReference>
<keyword evidence="2" id="KW-0238">DNA-binding</keyword>
<evidence type="ECO:0000313" key="7">
    <source>
        <dbReference type="Proteomes" id="UP001205357"/>
    </source>
</evidence>
<dbReference type="SUPFAM" id="SSF46785">
    <property type="entry name" value="Winged helix' DNA-binding domain"/>
    <property type="match status" value="1"/>
</dbReference>
<dbReference type="InterPro" id="IPR014757">
    <property type="entry name" value="Tscrpt_reg_IclR_C"/>
</dbReference>
<dbReference type="Gene3D" id="3.30.450.40">
    <property type="match status" value="1"/>
</dbReference>
<reference evidence="6 7" key="1">
    <citation type="submission" date="2022-04" db="EMBL/GenBank/DDBJ databases">
        <title>Proposal of a three novel species of Scandinavium, Scandinavium hiltneri, Scandinavium manionii, Scandinavium tedordense.</title>
        <authorList>
            <person name="Maddock D.W."/>
            <person name="Brady C.L."/>
            <person name="Denman S."/>
            <person name="Arnold D."/>
        </authorList>
    </citation>
    <scope>NUCLEOTIDE SEQUENCE [LARGE SCALE GENOMIC DNA]</scope>
    <source>
        <strain evidence="6 7">H11S7</strain>
    </source>
</reference>